<keyword evidence="2" id="KW-0479">Metal-binding</keyword>
<evidence type="ECO:0000256" key="1">
    <source>
        <dbReference type="ARBA" id="ARBA00022679"/>
    </source>
</evidence>
<name>A0A4P9XUR1_9FUNG</name>
<keyword evidence="3" id="KW-0460">Magnesium</keyword>
<dbReference type="AlphaFoldDB" id="A0A4P9XUR1"/>
<dbReference type="InterPro" id="IPR002058">
    <property type="entry name" value="PAP_assoc"/>
</dbReference>
<proteinExistence type="predicted"/>
<dbReference type="GO" id="GO:0046872">
    <property type="term" value="F:metal ion binding"/>
    <property type="evidence" value="ECO:0007669"/>
    <property type="project" value="UniProtKB-KW"/>
</dbReference>
<dbReference type="SUPFAM" id="SSF81631">
    <property type="entry name" value="PAP/OAS1 substrate-binding domain"/>
    <property type="match status" value="1"/>
</dbReference>
<dbReference type="STRING" id="78915.A0A4P9XUR1"/>
<dbReference type="OrthoDB" id="2274644at2759"/>
<evidence type="ECO:0000313" key="5">
    <source>
        <dbReference type="EMBL" id="RKP09956.1"/>
    </source>
</evidence>
<sequence length="234" mass="26373">GLQCDVSLANSLARRNTLLFKEYADSDPRVRPVLFAIKQWAKARKIGEASNQGGSTINSYTHVLMALAFLQRRGVIPVLQRICCTQGSSSHGTVFTDGQETYFFTGTLPRSSNCETVGELLVEFFRYYAFHFDATQQCVSVRLGGTVLRSAKGWQDNMTSRMLTRDRKPAGLCVEDPFILDRNCAMSAIRHVWRGLRWEYERAFRALVGGHGLNGATENWTRWPSSVYDVLGIY</sequence>
<dbReference type="Proteomes" id="UP000271241">
    <property type="component" value="Unassembled WGS sequence"/>
</dbReference>
<gene>
    <name evidence="5" type="ORF">THASP1DRAFT_13529</name>
</gene>
<dbReference type="EMBL" id="KZ992478">
    <property type="protein sequence ID" value="RKP09956.1"/>
    <property type="molecule type" value="Genomic_DNA"/>
</dbReference>
<evidence type="ECO:0000313" key="6">
    <source>
        <dbReference type="Proteomes" id="UP000271241"/>
    </source>
</evidence>
<dbReference type="Pfam" id="PF03828">
    <property type="entry name" value="PAP_assoc"/>
    <property type="match status" value="1"/>
</dbReference>
<accession>A0A4P9XUR1</accession>
<dbReference type="Gene3D" id="1.10.1410.10">
    <property type="match status" value="1"/>
</dbReference>
<keyword evidence="6" id="KW-1185">Reference proteome</keyword>
<keyword evidence="1" id="KW-0808">Transferase</keyword>
<feature type="non-terminal residue" evidence="5">
    <location>
        <position position="1"/>
    </location>
</feature>
<organism evidence="5 6">
    <name type="scientific">Thamnocephalis sphaerospora</name>
    <dbReference type="NCBI Taxonomy" id="78915"/>
    <lineage>
        <taxon>Eukaryota</taxon>
        <taxon>Fungi</taxon>
        <taxon>Fungi incertae sedis</taxon>
        <taxon>Zoopagomycota</taxon>
        <taxon>Zoopagomycotina</taxon>
        <taxon>Zoopagomycetes</taxon>
        <taxon>Zoopagales</taxon>
        <taxon>Sigmoideomycetaceae</taxon>
        <taxon>Thamnocephalis</taxon>
    </lineage>
</organism>
<protein>
    <recommendedName>
        <fullName evidence="4">PAP-associated domain-containing protein</fullName>
    </recommendedName>
</protein>
<reference evidence="6" key="1">
    <citation type="journal article" date="2018" name="Nat. Microbiol.">
        <title>Leveraging single-cell genomics to expand the fungal tree of life.</title>
        <authorList>
            <person name="Ahrendt S.R."/>
            <person name="Quandt C.A."/>
            <person name="Ciobanu D."/>
            <person name="Clum A."/>
            <person name="Salamov A."/>
            <person name="Andreopoulos B."/>
            <person name="Cheng J.F."/>
            <person name="Woyke T."/>
            <person name="Pelin A."/>
            <person name="Henrissat B."/>
            <person name="Reynolds N.K."/>
            <person name="Benny G.L."/>
            <person name="Smith M.E."/>
            <person name="James T.Y."/>
            <person name="Grigoriev I.V."/>
        </authorList>
    </citation>
    <scope>NUCLEOTIDE SEQUENCE [LARGE SCALE GENOMIC DNA]</scope>
    <source>
        <strain evidence="6">RSA 1356</strain>
    </source>
</reference>
<dbReference type="GO" id="GO:0016779">
    <property type="term" value="F:nucleotidyltransferase activity"/>
    <property type="evidence" value="ECO:0007669"/>
    <property type="project" value="TreeGrafter"/>
</dbReference>
<dbReference type="PANTHER" id="PTHR12271:SF40">
    <property type="entry name" value="POLY(A) RNA POLYMERASE GLD2"/>
    <property type="match status" value="1"/>
</dbReference>
<dbReference type="GO" id="GO:0031123">
    <property type="term" value="P:RNA 3'-end processing"/>
    <property type="evidence" value="ECO:0007669"/>
    <property type="project" value="TreeGrafter"/>
</dbReference>
<evidence type="ECO:0000256" key="3">
    <source>
        <dbReference type="ARBA" id="ARBA00022842"/>
    </source>
</evidence>
<evidence type="ECO:0000256" key="2">
    <source>
        <dbReference type="ARBA" id="ARBA00022723"/>
    </source>
</evidence>
<evidence type="ECO:0000259" key="4">
    <source>
        <dbReference type="Pfam" id="PF03828"/>
    </source>
</evidence>
<feature type="domain" description="PAP-associated" evidence="4">
    <location>
        <begin position="117"/>
        <end position="181"/>
    </location>
</feature>
<dbReference type="PANTHER" id="PTHR12271">
    <property type="entry name" value="POLY A POLYMERASE CID PAP -RELATED"/>
    <property type="match status" value="1"/>
</dbReference>